<sequence>MNDLDCRRFVELVTAFLESALAPEQEQEFVDHLARCDGCDRYLDQIRQTTQALDGLPGEALSPEIRATLLDAFRHRPR</sequence>
<evidence type="ECO:0000313" key="5">
    <source>
        <dbReference type="Proteomes" id="UP000007967"/>
    </source>
</evidence>
<keyword evidence="2" id="KW-0804">Transcription</keyword>
<evidence type="ECO:0000256" key="1">
    <source>
        <dbReference type="ARBA" id="ARBA00023015"/>
    </source>
</evidence>
<reference evidence="4 5" key="2">
    <citation type="journal article" date="2010" name="Stand. Genomic Sci.">
        <title>Complete genome sequence of Kribbella flavida type strain (IFO 14399).</title>
        <authorList>
            <person name="Pukall R."/>
            <person name="Lapidus A."/>
            <person name="Glavina Del Rio T."/>
            <person name="Copeland A."/>
            <person name="Tice H."/>
            <person name="Cheng J.-F."/>
            <person name="Lucas S."/>
            <person name="Chen F."/>
            <person name="Nolan M."/>
            <person name="LaButti K."/>
            <person name="Pati A."/>
            <person name="Ivanova N."/>
            <person name="Mavrommatis K."/>
            <person name="Mikhailova N."/>
            <person name="Pitluck S."/>
            <person name="Bruce D."/>
            <person name="Goodwin L."/>
            <person name="Land M."/>
            <person name="Hauser L."/>
            <person name="Chang Y.-J."/>
            <person name="Jeffries C.D."/>
            <person name="Chen A."/>
            <person name="Palaniappan K."/>
            <person name="Chain P."/>
            <person name="Rohde M."/>
            <person name="Goeker M."/>
            <person name="Bristow J."/>
            <person name="Eisen J.A."/>
            <person name="Markowitz V."/>
            <person name="Hugenholtz P."/>
            <person name="Kyrpides N.C."/>
            <person name="Klenk H.-P."/>
            <person name="Brettin T."/>
        </authorList>
    </citation>
    <scope>NUCLEOTIDE SEQUENCE [LARGE SCALE GENOMIC DNA]</scope>
    <source>
        <strain evidence="5">DSM 17836 / JCM 10339 / NBRC 14399</strain>
    </source>
</reference>
<dbReference type="EMBL" id="CP001736">
    <property type="protein sequence ID" value="ADB32429.1"/>
    <property type="molecule type" value="Genomic_DNA"/>
</dbReference>
<dbReference type="InterPro" id="IPR041916">
    <property type="entry name" value="Anti_sigma_zinc_sf"/>
</dbReference>
<feature type="domain" description="Putative zinc-finger" evidence="3">
    <location>
        <begin position="6"/>
        <end position="39"/>
    </location>
</feature>
<accession>D2PKW2</accession>
<organism evidence="4 5">
    <name type="scientific">Kribbella flavida (strain DSM 17836 / JCM 10339 / NBRC 14399)</name>
    <dbReference type="NCBI Taxonomy" id="479435"/>
    <lineage>
        <taxon>Bacteria</taxon>
        <taxon>Bacillati</taxon>
        <taxon>Actinomycetota</taxon>
        <taxon>Actinomycetes</taxon>
        <taxon>Propionibacteriales</taxon>
        <taxon>Kribbellaceae</taxon>
        <taxon>Kribbella</taxon>
    </lineage>
</organism>
<evidence type="ECO:0000259" key="3">
    <source>
        <dbReference type="Pfam" id="PF13490"/>
    </source>
</evidence>
<dbReference type="KEGG" id="kfl:Kfla_3369"/>
<keyword evidence="5" id="KW-1185">Reference proteome</keyword>
<dbReference type="Gene3D" id="1.10.10.1320">
    <property type="entry name" value="Anti-sigma factor, zinc-finger domain"/>
    <property type="match status" value="1"/>
</dbReference>
<gene>
    <name evidence="4" type="ordered locus">Kfla_3369</name>
</gene>
<dbReference type="Proteomes" id="UP000007967">
    <property type="component" value="Chromosome"/>
</dbReference>
<dbReference type="RefSeq" id="WP_012920985.1">
    <property type="nucleotide sequence ID" value="NC_013729.1"/>
</dbReference>
<protein>
    <recommendedName>
        <fullName evidence="3">Putative zinc-finger domain-containing protein</fullName>
    </recommendedName>
</protein>
<dbReference type="eggNOG" id="COG5660">
    <property type="taxonomic scope" value="Bacteria"/>
</dbReference>
<reference evidence="5" key="1">
    <citation type="submission" date="2009-09" db="EMBL/GenBank/DDBJ databases">
        <title>The complete genome of Kribbella flavida DSM 17836.</title>
        <authorList>
            <consortium name="US DOE Joint Genome Institute (JGI-PGF)"/>
            <person name="Lucas S."/>
            <person name="Copeland A."/>
            <person name="Lapidus A."/>
            <person name="Glavina del Rio T."/>
            <person name="Dalin E."/>
            <person name="Tice H."/>
            <person name="Bruce D."/>
            <person name="Goodwin L."/>
            <person name="Pitluck S."/>
            <person name="Kyrpides N."/>
            <person name="Mavromatis K."/>
            <person name="Ivanova N."/>
            <person name="Saunders E."/>
            <person name="Brettin T."/>
            <person name="Detter J.C."/>
            <person name="Han C."/>
            <person name="Larimer F."/>
            <person name="Land M."/>
            <person name="Hauser L."/>
            <person name="Markowitz V."/>
            <person name="Cheng J.-F."/>
            <person name="Hugenholtz P."/>
            <person name="Woyke T."/>
            <person name="Wu D."/>
            <person name="Pukall R."/>
            <person name="Klenk H.-P."/>
            <person name="Eisen J.A."/>
        </authorList>
    </citation>
    <scope>NUCLEOTIDE SEQUENCE [LARGE SCALE GENOMIC DNA]</scope>
    <source>
        <strain evidence="5">DSM 17836 / JCM 10339 / NBRC 14399</strain>
    </source>
</reference>
<name>D2PKW2_KRIFD</name>
<proteinExistence type="predicted"/>
<dbReference type="Pfam" id="PF13490">
    <property type="entry name" value="zf-HC2"/>
    <property type="match status" value="1"/>
</dbReference>
<evidence type="ECO:0000256" key="2">
    <source>
        <dbReference type="ARBA" id="ARBA00023163"/>
    </source>
</evidence>
<dbReference type="InterPro" id="IPR027383">
    <property type="entry name" value="Znf_put"/>
</dbReference>
<dbReference type="HOGENOM" id="CLU_179277_0_3_11"/>
<dbReference type="OrthoDB" id="129419at2"/>
<dbReference type="STRING" id="479435.Kfla_3369"/>
<keyword evidence="1" id="KW-0805">Transcription regulation</keyword>
<dbReference type="AlphaFoldDB" id="D2PKW2"/>
<evidence type="ECO:0000313" key="4">
    <source>
        <dbReference type="EMBL" id="ADB32429.1"/>
    </source>
</evidence>